<dbReference type="InterPro" id="IPR045851">
    <property type="entry name" value="AMP-bd_C_sf"/>
</dbReference>
<name>A0A1H6G5W9_9EURY</name>
<proteinExistence type="predicted"/>
<evidence type="ECO:0000259" key="2">
    <source>
        <dbReference type="Pfam" id="PF13193"/>
    </source>
</evidence>
<evidence type="ECO:0000313" key="3">
    <source>
        <dbReference type="EMBL" id="SEH17265.1"/>
    </source>
</evidence>
<keyword evidence="4" id="KW-1185">Reference proteome</keyword>
<dbReference type="PANTHER" id="PTHR43767">
    <property type="entry name" value="LONG-CHAIN-FATTY-ACID--COA LIGASE"/>
    <property type="match status" value="1"/>
</dbReference>
<sequence>MERTDFRDAATGNASKLHDITAAERGSKPAIKMDDRTLTHAELRDRSAAFAGGLADRGIEPDDRMLLYVPNCPEFLIAFFGGLKAGTPVSPANPQYQSRELEHQLTDSNAQVIVTHEQLRDVVEETITATEADPLVVTVGDARPDDVPFEAVDGDPICVDRSDDDVATQLYTSGTTGKPKGVLSTHRNLRTQGFAGVNTGVDDPDDERVLVSLPLYHTTGVYHCTWQPLLKGGCVYLRDPAQWDPADAMAAIEEHEISSFNGVTAMFVDMVNDESFGDYDLSSLESVGEGGAKMSVTVQEEFESVAGVEMYEGYGLTETSGATHAGHDSTYGPRLGSIGQPFRMTDSKVVDDDGNEVSQGEEGELLVRGPHVMKGYHNLPEETEAAFDEHGYFRTGDIARCDEDNYYEIIDRAKDVIITAGYNVYPSEVEDLLREHDAIADVAVVGIPDERRNEVPKAFVVPTPGTSAGEDVTAEDVKEFSLDNLAAYKHPRQIEFLEELPRTTSGKVRKVELE</sequence>
<evidence type="ECO:0000313" key="4">
    <source>
        <dbReference type="Proteomes" id="UP000199112"/>
    </source>
</evidence>
<dbReference type="Gene3D" id="3.40.50.12780">
    <property type="entry name" value="N-terminal domain of ligase-like"/>
    <property type="match status" value="1"/>
</dbReference>
<feature type="domain" description="AMP-dependent synthetase/ligase" evidence="1">
    <location>
        <begin position="21"/>
        <end position="377"/>
    </location>
</feature>
<dbReference type="InterPro" id="IPR050237">
    <property type="entry name" value="ATP-dep_AMP-bd_enzyme"/>
</dbReference>
<dbReference type="InterPro" id="IPR000873">
    <property type="entry name" value="AMP-dep_synth/lig_dom"/>
</dbReference>
<evidence type="ECO:0000259" key="1">
    <source>
        <dbReference type="Pfam" id="PF00501"/>
    </source>
</evidence>
<dbReference type="GO" id="GO:0016878">
    <property type="term" value="F:acid-thiol ligase activity"/>
    <property type="evidence" value="ECO:0007669"/>
    <property type="project" value="UniProtKB-ARBA"/>
</dbReference>
<dbReference type="InterPro" id="IPR025110">
    <property type="entry name" value="AMP-bd_C"/>
</dbReference>
<gene>
    <name evidence="3" type="ORF">SAMN04487967_3094</name>
</gene>
<dbReference type="InterPro" id="IPR042099">
    <property type="entry name" value="ANL_N_sf"/>
</dbReference>
<reference evidence="4" key="1">
    <citation type="submission" date="2016-10" db="EMBL/GenBank/DDBJ databases">
        <authorList>
            <person name="Varghese N."/>
            <person name="Submissions S."/>
        </authorList>
    </citation>
    <scope>NUCLEOTIDE SEQUENCE [LARGE SCALE GENOMIC DNA]</scope>
    <source>
        <strain evidence="4">CGMCC 1.8981</strain>
    </source>
</reference>
<dbReference type="Gene3D" id="3.30.300.30">
    <property type="match status" value="1"/>
</dbReference>
<organism evidence="3 4">
    <name type="scientific">Natronorubrum sediminis</name>
    <dbReference type="NCBI Taxonomy" id="640943"/>
    <lineage>
        <taxon>Archaea</taxon>
        <taxon>Methanobacteriati</taxon>
        <taxon>Methanobacteriota</taxon>
        <taxon>Stenosarchaea group</taxon>
        <taxon>Halobacteria</taxon>
        <taxon>Halobacteriales</taxon>
        <taxon>Natrialbaceae</taxon>
        <taxon>Natronorubrum</taxon>
    </lineage>
</organism>
<dbReference type="Pfam" id="PF00501">
    <property type="entry name" value="AMP-binding"/>
    <property type="match status" value="1"/>
</dbReference>
<dbReference type="OrthoDB" id="193284at2157"/>
<dbReference type="Proteomes" id="UP000199112">
    <property type="component" value="Unassembled WGS sequence"/>
</dbReference>
<dbReference type="SUPFAM" id="SSF56801">
    <property type="entry name" value="Acetyl-CoA synthetase-like"/>
    <property type="match status" value="1"/>
</dbReference>
<dbReference type="PANTHER" id="PTHR43767:SF1">
    <property type="entry name" value="NONRIBOSOMAL PEPTIDE SYNTHASE PES1 (EUROFUNG)-RELATED"/>
    <property type="match status" value="1"/>
</dbReference>
<dbReference type="EMBL" id="FNWL01000003">
    <property type="protein sequence ID" value="SEH17265.1"/>
    <property type="molecule type" value="Genomic_DNA"/>
</dbReference>
<dbReference type="RefSeq" id="WP_090507856.1">
    <property type="nucleotide sequence ID" value="NZ_FNWL01000003.1"/>
</dbReference>
<dbReference type="Pfam" id="PF13193">
    <property type="entry name" value="AMP-binding_C"/>
    <property type="match status" value="1"/>
</dbReference>
<dbReference type="AlphaFoldDB" id="A0A1H6G5W9"/>
<protein>
    <submittedName>
        <fullName evidence="3">Long-chain acyl-CoA synthetase</fullName>
    </submittedName>
</protein>
<accession>A0A1H6G5W9</accession>
<feature type="domain" description="AMP-binding enzyme C-terminal" evidence="2">
    <location>
        <begin position="428"/>
        <end position="507"/>
    </location>
</feature>